<reference evidence="6 7" key="1">
    <citation type="submission" date="2021-04" db="EMBL/GenBank/DDBJ databases">
        <authorList>
            <person name="Ivanova A."/>
        </authorList>
    </citation>
    <scope>NUCLEOTIDE SEQUENCE [LARGE SCALE GENOMIC DNA]</scope>
    <source>
        <strain evidence="6 7">G18</strain>
    </source>
</reference>
<name>A0ABS5BRD7_9BACT</name>
<evidence type="ECO:0000256" key="3">
    <source>
        <dbReference type="ARBA" id="ARBA00022989"/>
    </source>
</evidence>
<dbReference type="EMBL" id="JAGKQQ010000001">
    <property type="protein sequence ID" value="MBP3955850.1"/>
    <property type="molecule type" value="Genomic_DNA"/>
</dbReference>
<evidence type="ECO:0000313" key="7">
    <source>
        <dbReference type="Proteomes" id="UP000676565"/>
    </source>
</evidence>
<keyword evidence="2 5" id="KW-0812">Transmembrane</keyword>
<dbReference type="Pfam" id="PF01758">
    <property type="entry name" value="SBF"/>
    <property type="match status" value="1"/>
</dbReference>
<feature type="transmembrane region" description="Helical" evidence="5">
    <location>
        <begin position="53"/>
        <end position="71"/>
    </location>
</feature>
<dbReference type="Proteomes" id="UP000676565">
    <property type="component" value="Unassembled WGS sequence"/>
</dbReference>
<evidence type="ECO:0000256" key="2">
    <source>
        <dbReference type="ARBA" id="ARBA00022692"/>
    </source>
</evidence>
<dbReference type="Gene3D" id="1.20.1530.20">
    <property type="match status" value="1"/>
</dbReference>
<protein>
    <submittedName>
        <fullName evidence="6">Bile acid:sodium symporter</fullName>
    </submittedName>
</protein>
<accession>A0ABS5BRD7</accession>
<feature type="transmembrane region" description="Helical" evidence="5">
    <location>
        <begin position="230"/>
        <end position="252"/>
    </location>
</feature>
<feature type="transmembrane region" description="Helical" evidence="5">
    <location>
        <begin position="320"/>
        <end position="338"/>
    </location>
</feature>
<dbReference type="RefSeq" id="WP_210653908.1">
    <property type="nucleotide sequence ID" value="NZ_JAGKQQ010000001.1"/>
</dbReference>
<feature type="transmembrane region" description="Helical" evidence="5">
    <location>
        <begin position="151"/>
        <end position="175"/>
    </location>
</feature>
<feature type="transmembrane region" description="Helical" evidence="5">
    <location>
        <begin position="12"/>
        <end position="33"/>
    </location>
</feature>
<gene>
    <name evidence="6" type="ORF">J8F10_11195</name>
</gene>
<dbReference type="InterPro" id="IPR002657">
    <property type="entry name" value="BilAc:Na_symport/Acr3"/>
</dbReference>
<proteinExistence type="predicted"/>
<dbReference type="PANTHER" id="PTHR10361">
    <property type="entry name" value="SODIUM-BILE ACID COTRANSPORTER"/>
    <property type="match status" value="1"/>
</dbReference>
<feature type="transmembrane region" description="Helical" evidence="5">
    <location>
        <begin position="293"/>
        <end position="314"/>
    </location>
</feature>
<feature type="transmembrane region" description="Helical" evidence="5">
    <location>
        <begin position="83"/>
        <end position="108"/>
    </location>
</feature>
<sequence length="348" mass="35336">MRREHGSVSGFLHRHFLGLLIGAYVAAGAVPGAGRWISELARAGCVLGHPVRISAPAVMLGALLFAAGFAVRGEHLWGMFRRPLSLVVGLIVSVVAPVVVLMAVAPVLLLWHDPAEARDLLVGLAVVAAMPVAGSSAGWSRAADGDCALSLGLVLLSTVFSPFTTPLALGAAGTFASSGASEVLNHLAGSGGAGAFVVLWVVVPTGLGLLSRWMIGGSRADATGPWVKPVASVILLVLCYTNASMCLPGVVADPDWDFLALIAVAAGTMCVAAFTSGFLAARSVRADPAQRAALVFGVGMANNGAGLGLAAGALAGCPLALLPVVAINLIQHLVAGYADARLRYRKAM</sequence>
<evidence type="ECO:0000256" key="5">
    <source>
        <dbReference type="SAM" id="Phobius"/>
    </source>
</evidence>
<feature type="transmembrane region" description="Helical" evidence="5">
    <location>
        <begin position="187"/>
        <end position="210"/>
    </location>
</feature>
<evidence type="ECO:0000313" key="6">
    <source>
        <dbReference type="EMBL" id="MBP3955850.1"/>
    </source>
</evidence>
<feature type="transmembrane region" description="Helical" evidence="5">
    <location>
        <begin position="120"/>
        <end position="139"/>
    </location>
</feature>
<dbReference type="InterPro" id="IPR004710">
    <property type="entry name" value="Bilac:Na_transpt"/>
</dbReference>
<organism evidence="6 7">
    <name type="scientific">Gemmata palustris</name>
    <dbReference type="NCBI Taxonomy" id="2822762"/>
    <lineage>
        <taxon>Bacteria</taxon>
        <taxon>Pseudomonadati</taxon>
        <taxon>Planctomycetota</taxon>
        <taxon>Planctomycetia</taxon>
        <taxon>Gemmatales</taxon>
        <taxon>Gemmataceae</taxon>
        <taxon>Gemmata</taxon>
    </lineage>
</organism>
<keyword evidence="3 5" id="KW-1133">Transmembrane helix</keyword>
<evidence type="ECO:0000256" key="1">
    <source>
        <dbReference type="ARBA" id="ARBA00004141"/>
    </source>
</evidence>
<keyword evidence="4 5" id="KW-0472">Membrane</keyword>
<keyword evidence="7" id="KW-1185">Reference proteome</keyword>
<comment type="caution">
    <text evidence="6">The sequence shown here is derived from an EMBL/GenBank/DDBJ whole genome shotgun (WGS) entry which is preliminary data.</text>
</comment>
<dbReference type="PANTHER" id="PTHR10361:SF28">
    <property type="entry name" value="P3 PROTEIN-RELATED"/>
    <property type="match status" value="1"/>
</dbReference>
<evidence type="ECO:0000256" key="4">
    <source>
        <dbReference type="ARBA" id="ARBA00023136"/>
    </source>
</evidence>
<feature type="transmembrane region" description="Helical" evidence="5">
    <location>
        <begin position="258"/>
        <end position="281"/>
    </location>
</feature>
<dbReference type="InterPro" id="IPR038770">
    <property type="entry name" value="Na+/solute_symporter_sf"/>
</dbReference>
<comment type="subcellular location">
    <subcellularLocation>
        <location evidence="1">Membrane</location>
        <topology evidence="1">Multi-pass membrane protein</topology>
    </subcellularLocation>
</comment>